<dbReference type="EMBL" id="LIXN01000014">
    <property type="protein sequence ID" value="KQH81948.1"/>
    <property type="molecule type" value="Genomic_DNA"/>
</dbReference>
<dbReference type="InterPro" id="IPR011335">
    <property type="entry name" value="Restrct_endonuc-II-like"/>
</dbReference>
<evidence type="ECO:0000313" key="4">
    <source>
        <dbReference type="Proteomes" id="UP000051862"/>
    </source>
</evidence>
<protein>
    <submittedName>
        <fullName evidence="3">Putative endonuclease</fullName>
    </submittedName>
</protein>
<evidence type="ECO:0000313" key="6">
    <source>
        <dbReference type="Proteomes" id="UP000250136"/>
    </source>
</evidence>
<dbReference type="KEGG" id="ttd:A3L14_02145"/>
<dbReference type="PATRIC" id="fig|277988.4.peg.1765"/>
<evidence type="ECO:0000313" key="5">
    <source>
        <dbReference type="Proteomes" id="UP000182125"/>
    </source>
</evidence>
<keyword evidence="6" id="KW-1185">Reference proteome</keyword>
<dbReference type="Proteomes" id="UP000051862">
    <property type="component" value="Unassembled WGS sequence"/>
</dbReference>
<reference evidence="2 4" key="1">
    <citation type="submission" date="2015-08" db="EMBL/GenBank/DDBJ databases">
        <title>Thermococcus thioreducens DSM 14981 genome sequencing.</title>
        <authorList>
            <person name="Hong S.-J."/>
            <person name="Kim M.-C."/>
            <person name="Shin J.-H."/>
        </authorList>
    </citation>
    <scope>NUCLEOTIDE SEQUENCE [LARGE SCALE GENOMIC DNA]</scope>
    <source>
        <strain evidence="2 4">DSM 14981</strain>
    </source>
</reference>
<dbReference type="SUPFAM" id="SSF52980">
    <property type="entry name" value="Restriction endonuclease-like"/>
    <property type="match status" value="1"/>
</dbReference>
<evidence type="ECO:0000313" key="1">
    <source>
        <dbReference type="EMBL" id="ASJ11762.1"/>
    </source>
</evidence>
<dbReference type="GO" id="GO:0004519">
    <property type="term" value="F:endonuclease activity"/>
    <property type="evidence" value="ECO:0007669"/>
    <property type="project" value="UniProtKB-KW"/>
</dbReference>
<reference evidence="3 5" key="3">
    <citation type="submission" date="2016-10" db="EMBL/GenBank/DDBJ databases">
        <authorList>
            <person name="de Groot N.N."/>
        </authorList>
    </citation>
    <scope>NUCLEOTIDE SEQUENCE [LARGE SCALE GENOMIC DNA]</scope>
    <source>
        <strain evidence="3 5">OGL-20</strain>
    </source>
</reference>
<accession>A0A0Q2XLC5</accession>
<organism evidence="2 4">
    <name type="scientific">Thermococcus thioreducens</name>
    <dbReference type="NCBI Taxonomy" id="277988"/>
    <lineage>
        <taxon>Archaea</taxon>
        <taxon>Methanobacteriati</taxon>
        <taxon>Methanobacteriota</taxon>
        <taxon>Thermococci</taxon>
        <taxon>Thermococcales</taxon>
        <taxon>Thermococcaceae</taxon>
        <taxon>Thermococcus</taxon>
    </lineage>
</organism>
<evidence type="ECO:0000313" key="3">
    <source>
        <dbReference type="EMBL" id="SEW14311.1"/>
    </source>
</evidence>
<dbReference type="OrthoDB" id="102431at2157"/>
<name>A0A0Q2XLC5_9EURY</name>
<dbReference type="STRING" id="277988.SAMN05216170_1851"/>
<proteinExistence type="predicted"/>
<dbReference type="EMBL" id="CP015105">
    <property type="protein sequence ID" value="ASJ11762.1"/>
    <property type="molecule type" value="Genomic_DNA"/>
</dbReference>
<dbReference type="AlphaFoldDB" id="A0A0Q2XLC5"/>
<keyword evidence="3" id="KW-0255">Endonuclease</keyword>
<reference evidence="1 6" key="2">
    <citation type="submission" date="2016-04" db="EMBL/GenBank/DDBJ databases">
        <title>Complete genome sequence of Thermococcus thioreducens type strain OGL-20P.</title>
        <authorList>
            <person name="Oger P.M."/>
        </authorList>
    </citation>
    <scope>NUCLEOTIDE SEQUENCE [LARGE SCALE GENOMIC DNA]</scope>
    <source>
        <strain evidence="1 6">OGL-20P</strain>
    </source>
</reference>
<dbReference type="EMBL" id="FOIW01000002">
    <property type="protein sequence ID" value="SEW14311.1"/>
    <property type="molecule type" value="Genomic_DNA"/>
</dbReference>
<keyword evidence="3" id="KW-0378">Hydrolase</keyword>
<dbReference type="Proteomes" id="UP000250136">
    <property type="component" value="Chromosome"/>
</dbReference>
<keyword evidence="3" id="KW-0540">Nuclease</keyword>
<evidence type="ECO:0000313" key="2">
    <source>
        <dbReference type="EMBL" id="KQH81948.1"/>
    </source>
</evidence>
<sequence>MSHLKRSGWGIKEVEKEVRDASGRTLTEIDIIAEKNGRTVYVECKRSFDEIDIGQIAKQAGYAKNHGIRTIKIYYAKGPSYPSTYTLQKLREISSKYNVDISLVYLGSNFN</sequence>
<gene>
    <name evidence="1" type="ORF">A3L14_02145</name>
    <name evidence="2" type="ORF">AMR53_08390</name>
    <name evidence="3" type="ORF">SAMN05216170_1851</name>
</gene>
<dbReference type="Proteomes" id="UP000182125">
    <property type="component" value="Unassembled WGS sequence"/>
</dbReference>